<dbReference type="EMBL" id="PGTM01000520">
    <property type="protein sequence ID" value="PJF34269.1"/>
    <property type="molecule type" value="Genomic_DNA"/>
</dbReference>
<dbReference type="PROSITE" id="PS50005">
    <property type="entry name" value="TPR"/>
    <property type="match status" value="1"/>
</dbReference>
<sequence>IATFSLWIALYASGLWSNAANSEYLAALQAGVGKRDWRASVPHFERALALDPQLSLYYFYYGHVLGVAAAEGETSPQAAISAYENFVRQEPNYAAAWANLAALYWQAGERAAALNAMQRAADGAPQSWLFHFALGTYYEQLGDQEAARRAFSAALAAQPA</sequence>
<dbReference type="Pfam" id="PF13432">
    <property type="entry name" value="TPR_16"/>
    <property type="match status" value="1"/>
</dbReference>
<name>A0A2M8P9P9_9CHLR</name>
<dbReference type="InterPro" id="IPR011990">
    <property type="entry name" value="TPR-like_helical_dom_sf"/>
</dbReference>
<keyword evidence="1" id="KW-0802">TPR repeat</keyword>
<protein>
    <submittedName>
        <fullName evidence="2">Uncharacterized protein</fullName>
    </submittedName>
</protein>
<dbReference type="PANTHER" id="PTHR12558">
    <property type="entry name" value="CELL DIVISION CYCLE 16,23,27"/>
    <property type="match status" value="1"/>
</dbReference>
<dbReference type="AlphaFoldDB" id="A0A2M8P9P9"/>
<feature type="repeat" description="TPR" evidence="1">
    <location>
        <begin position="94"/>
        <end position="127"/>
    </location>
</feature>
<dbReference type="SUPFAM" id="SSF48452">
    <property type="entry name" value="TPR-like"/>
    <property type="match status" value="1"/>
</dbReference>
<dbReference type="PROSITE" id="PS50293">
    <property type="entry name" value="TPR_REGION"/>
    <property type="match status" value="1"/>
</dbReference>
<dbReference type="Gene3D" id="1.25.40.10">
    <property type="entry name" value="Tetratricopeptide repeat domain"/>
    <property type="match status" value="2"/>
</dbReference>
<proteinExistence type="predicted"/>
<dbReference type="InterPro" id="IPR019734">
    <property type="entry name" value="TPR_rpt"/>
</dbReference>
<dbReference type="Proteomes" id="UP000229681">
    <property type="component" value="Unassembled WGS sequence"/>
</dbReference>
<comment type="caution">
    <text evidence="2">The sequence shown here is derived from an EMBL/GenBank/DDBJ whole genome shotgun (WGS) entry which is preliminary data.</text>
</comment>
<evidence type="ECO:0000313" key="2">
    <source>
        <dbReference type="EMBL" id="PJF34269.1"/>
    </source>
</evidence>
<accession>A0A2M8P9P9</accession>
<evidence type="ECO:0000313" key="3">
    <source>
        <dbReference type="Proteomes" id="UP000229681"/>
    </source>
</evidence>
<dbReference type="PANTHER" id="PTHR12558:SF13">
    <property type="entry name" value="CELL DIVISION CYCLE PROTEIN 27 HOMOLOG"/>
    <property type="match status" value="1"/>
</dbReference>
<feature type="non-terminal residue" evidence="2">
    <location>
        <position position="160"/>
    </location>
</feature>
<organism evidence="2 3">
    <name type="scientific">Candidatus Thermofonsia Clade 1 bacterium</name>
    <dbReference type="NCBI Taxonomy" id="2364210"/>
    <lineage>
        <taxon>Bacteria</taxon>
        <taxon>Bacillati</taxon>
        <taxon>Chloroflexota</taxon>
        <taxon>Candidatus Thermofontia</taxon>
        <taxon>Candidatus Thermofonsia Clade 1</taxon>
    </lineage>
</organism>
<reference evidence="2 3" key="1">
    <citation type="submission" date="2017-11" db="EMBL/GenBank/DDBJ databases">
        <title>Evolution of Phototrophy in the Chloroflexi Phylum Driven by Horizontal Gene Transfer.</title>
        <authorList>
            <person name="Ward L.M."/>
            <person name="Hemp J."/>
            <person name="Shih P.M."/>
            <person name="Mcglynn S.E."/>
            <person name="Fischer W."/>
        </authorList>
    </citation>
    <scope>NUCLEOTIDE SEQUENCE [LARGE SCALE GENOMIC DNA]</scope>
    <source>
        <strain evidence="2">JP3_13</strain>
    </source>
</reference>
<feature type="non-terminal residue" evidence="2">
    <location>
        <position position="1"/>
    </location>
</feature>
<gene>
    <name evidence="2" type="ORF">CUN49_16520</name>
</gene>
<evidence type="ECO:0000256" key="1">
    <source>
        <dbReference type="PROSITE-ProRule" id="PRU00339"/>
    </source>
</evidence>